<sequence length="278" mass="31805">MKMLDDLPAPPAYHDLDLEAQTSGANETRSETDRPPDYQPADEQSMVQMRADIEQKELQLATLERLQLEERLKIQQELELMRQRYCTLRGGGRRDSLPILLSNRFSLQMHHRISPSGYGRGRHPSISIRQYRALQRTNCRLRISLIVLYGITCFKVVLGLYCFQLVGMAGLIPQSPLVGGLSFLTALLGIILGFMALRTQKPFYMQLFWILQVTSTISSTIILVSNEILFIIAYSQMEDTRKEEKKQLLAALIVEVTEDRLVKPVTDRQHTIDEVDPE</sequence>
<protein>
    <submittedName>
        <fullName evidence="5">Uncharacterized protein</fullName>
    </submittedName>
</protein>
<evidence type="ECO:0000313" key="5">
    <source>
        <dbReference type="WBParaSite" id="MBELARI_LOCUS851"/>
    </source>
</evidence>
<feature type="coiled-coil region" evidence="1">
    <location>
        <begin position="46"/>
        <end position="78"/>
    </location>
</feature>
<feature type="region of interest" description="Disordered" evidence="2">
    <location>
        <begin position="1"/>
        <end position="41"/>
    </location>
</feature>
<keyword evidence="3" id="KW-0812">Transmembrane</keyword>
<feature type="transmembrane region" description="Helical" evidence="3">
    <location>
        <begin position="177"/>
        <end position="197"/>
    </location>
</feature>
<evidence type="ECO:0000256" key="3">
    <source>
        <dbReference type="SAM" id="Phobius"/>
    </source>
</evidence>
<dbReference type="Proteomes" id="UP000887575">
    <property type="component" value="Unassembled WGS sequence"/>
</dbReference>
<evidence type="ECO:0000256" key="2">
    <source>
        <dbReference type="SAM" id="MobiDB-lite"/>
    </source>
</evidence>
<evidence type="ECO:0000256" key="1">
    <source>
        <dbReference type="SAM" id="Coils"/>
    </source>
</evidence>
<keyword evidence="4" id="KW-1185">Reference proteome</keyword>
<organism evidence="4 5">
    <name type="scientific">Mesorhabditis belari</name>
    <dbReference type="NCBI Taxonomy" id="2138241"/>
    <lineage>
        <taxon>Eukaryota</taxon>
        <taxon>Metazoa</taxon>
        <taxon>Ecdysozoa</taxon>
        <taxon>Nematoda</taxon>
        <taxon>Chromadorea</taxon>
        <taxon>Rhabditida</taxon>
        <taxon>Rhabditina</taxon>
        <taxon>Rhabditomorpha</taxon>
        <taxon>Rhabditoidea</taxon>
        <taxon>Rhabditidae</taxon>
        <taxon>Mesorhabditinae</taxon>
        <taxon>Mesorhabditis</taxon>
    </lineage>
</organism>
<proteinExistence type="predicted"/>
<dbReference type="AlphaFoldDB" id="A0AAF3FQX2"/>
<accession>A0AAF3FQX2</accession>
<name>A0AAF3FQX2_9BILA</name>
<keyword evidence="3" id="KW-1133">Transmembrane helix</keyword>
<evidence type="ECO:0000313" key="4">
    <source>
        <dbReference type="Proteomes" id="UP000887575"/>
    </source>
</evidence>
<feature type="transmembrane region" description="Helical" evidence="3">
    <location>
        <begin position="146"/>
        <end position="171"/>
    </location>
</feature>
<feature type="transmembrane region" description="Helical" evidence="3">
    <location>
        <begin position="209"/>
        <end position="234"/>
    </location>
</feature>
<keyword evidence="3" id="KW-0472">Membrane</keyword>
<reference evidence="5" key="1">
    <citation type="submission" date="2024-02" db="UniProtKB">
        <authorList>
            <consortium name="WormBaseParasite"/>
        </authorList>
    </citation>
    <scope>IDENTIFICATION</scope>
</reference>
<keyword evidence="1" id="KW-0175">Coiled coil</keyword>
<dbReference type="WBParaSite" id="MBELARI_LOCUS851">
    <property type="protein sequence ID" value="MBELARI_LOCUS851"/>
    <property type="gene ID" value="MBELARI_LOCUS851"/>
</dbReference>